<dbReference type="InterPro" id="IPR042100">
    <property type="entry name" value="Bug_dom1"/>
</dbReference>
<protein>
    <submittedName>
        <fullName evidence="2">Tripartite tricarboxylate transporter substrate binding protein</fullName>
    </submittedName>
</protein>
<gene>
    <name evidence="2" type="ORF">E6K73_13385</name>
</gene>
<accession>A0A538S8E9</accession>
<dbReference type="SUPFAM" id="SSF53850">
    <property type="entry name" value="Periplasmic binding protein-like II"/>
    <property type="match status" value="1"/>
</dbReference>
<dbReference type="Gene3D" id="3.40.190.10">
    <property type="entry name" value="Periplasmic binding protein-like II"/>
    <property type="match status" value="1"/>
</dbReference>
<evidence type="ECO:0000256" key="1">
    <source>
        <dbReference type="ARBA" id="ARBA00006987"/>
    </source>
</evidence>
<reference evidence="2 3" key="1">
    <citation type="journal article" date="2019" name="Nat. Microbiol.">
        <title>Mediterranean grassland soil C-N compound turnover is dependent on rainfall and depth, and is mediated by genomically divergent microorganisms.</title>
        <authorList>
            <person name="Diamond S."/>
            <person name="Andeer P.F."/>
            <person name="Li Z."/>
            <person name="Crits-Christoph A."/>
            <person name="Burstein D."/>
            <person name="Anantharaman K."/>
            <person name="Lane K.R."/>
            <person name="Thomas B.C."/>
            <person name="Pan C."/>
            <person name="Northen T.R."/>
            <person name="Banfield J.F."/>
        </authorList>
    </citation>
    <scope>NUCLEOTIDE SEQUENCE [LARGE SCALE GENOMIC DNA]</scope>
    <source>
        <strain evidence="2">WS_3</strain>
    </source>
</reference>
<evidence type="ECO:0000313" key="2">
    <source>
        <dbReference type="EMBL" id="TMQ47645.1"/>
    </source>
</evidence>
<dbReference type="PANTHER" id="PTHR42928">
    <property type="entry name" value="TRICARBOXYLATE-BINDING PROTEIN"/>
    <property type="match status" value="1"/>
</dbReference>
<dbReference type="PANTHER" id="PTHR42928:SF5">
    <property type="entry name" value="BLR1237 PROTEIN"/>
    <property type="match status" value="1"/>
</dbReference>
<dbReference type="InterPro" id="IPR005064">
    <property type="entry name" value="BUG"/>
</dbReference>
<comment type="similarity">
    <text evidence="1">Belongs to the UPF0065 (bug) family.</text>
</comment>
<dbReference type="PIRSF" id="PIRSF017082">
    <property type="entry name" value="YflP"/>
    <property type="match status" value="1"/>
</dbReference>
<dbReference type="EMBL" id="VBOT01000172">
    <property type="protein sequence ID" value="TMQ47645.1"/>
    <property type="molecule type" value="Genomic_DNA"/>
</dbReference>
<proteinExistence type="inferred from homology"/>
<dbReference type="AlphaFoldDB" id="A0A538S8E9"/>
<dbReference type="Pfam" id="PF03401">
    <property type="entry name" value="TctC"/>
    <property type="match status" value="1"/>
</dbReference>
<name>A0A538S8E9_UNCEI</name>
<comment type="caution">
    <text evidence="2">The sequence shown here is derived from an EMBL/GenBank/DDBJ whole genome shotgun (WGS) entry which is preliminary data.</text>
</comment>
<dbReference type="Gene3D" id="3.40.190.150">
    <property type="entry name" value="Bordetella uptake gene, domain 1"/>
    <property type="match status" value="1"/>
</dbReference>
<sequence length="327" mass="34622">MTSSEPEQRRKDFRRWTFTIAAAIAAAALAHAQSYPARVVKIVSPFVPGGPGDLLPRAVAAGLSPLLGQPVIVENRPGAATIIAMQAVAKSPPDGYTLIFTSVSSFINLSAYKSLPYDPVGDFAPIALCFTTPLYLVVHPSLPANSVAELIALAKSRPSKLTFASGGTGTTAHLAGELFKSLAGVDMRHVPYKSAGPAMMDVMAAHVDLMFGSAGLSEARAGKVRVLAVTSARRSAAAPELPTVQESGLPGFDATLWFGILAPAKTPAAIVARLSGDIGRVLAQAELRERFNTVDVTPSTPEEFAELIRREIPRWRKVFEAAKIQPE</sequence>
<dbReference type="CDD" id="cd13578">
    <property type="entry name" value="PBP2_Bug27"/>
    <property type="match status" value="1"/>
</dbReference>
<evidence type="ECO:0000313" key="3">
    <source>
        <dbReference type="Proteomes" id="UP000320184"/>
    </source>
</evidence>
<organism evidence="2 3">
    <name type="scientific">Eiseniibacteriota bacterium</name>
    <dbReference type="NCBI Taxonomy" id="2212470"/>
    <lineage>
        <taxon>Bacteria</taxon>
        <taxon>Candidatus Eiseniibacteriota</taxon>
    </lineage>
</organism>
<dbReference type="Proteomes" id="UP000320184">
    <property type="component" value="Unassembled WGS sequence"/>
</dbReference>